<feature type="transmembrane region" description="Helical" evidence="1">
    <location>
        <begin position="12"/>
        <end position="32"/>
    </location>
</feature>
<name>A0A2P2PYY9_RHIMU</name>
<sequence>MEHGPVNTFVHCLTASKVLFLLLCLLSLFQVFERLSTNWSYSV</sequence>
<keyword evidence="1" id="KW-0812">Transmembrane</keyword>
<dbReference type="EMBL" id="GGEC01079483">
    <property type="protein sequence ID" value="MBX59967.1"/>
    <property type="molecule type" value="Transcribed_RNA"/>
</dbReference>
<proteinExistence type="predicted"/>
<accession>A0A2P2PYY9</accession>
<evidence type="ECO:0000256" key="1">
    <source>
        <dbReference type="SAM" id="Phobius"/>
    </source>
</evidence>
<protein>
    <submittedName>
        <fullName evidence="2">Uncharacterized protein</fullName>
    </submittedName>
</protein>
<keyword evidence="1" id="KW-1133">Transmembrane helix</keyword>
<organism evidence="2">
    <name type="scientific">Rhizophora mucronata</name>
    <name type="common">Asiatic mangrove</name>
    <dbReference type="NCBI Taxonomy" id="61149"/>
    <lineage>
        <taxon>Eukaryota</taxon>
        <taxon>Viridiplantae</taxon>
        <taxon>Streptophyta</taxon>
        <taxon>Embryophyta</taxon>
        <taxon>Tracheophyta</taxon>
        <taxon>Spermatophyta</taxon>
        <taxon>Magnoliopsida</taxon>
        <taxon>eudicotyledons</taxon>
        <taxon>Gunneridae</taxon>
        <taxon>Pentapetalae</taxon>
        <taxon>rosids</taxon>
        <taxon>fabids</taxon>
        <taxon>Malpighiales</taxon>
        <taxon>Rhizophoraceae</taxon>
        <taxon>Rhizophora</taxon>
    </lineage>
</organism>
<keyword evidence="1" id="KW-0472">Membrane</keyword>
<dbReference type="AlphaFoldDB" id="A0A2P2PYY9"/>
<reference evidence="2" key="1">
    <citation type="submission" date="2018-02" db="EMBL/GenBank/DDBJ databases">
        <title>Rhizophora mucronata_Transcriptome.</title>
        <authorList>
            <person name="Meera S.P."/>
            <person name="Sreeshan A."/>
            <person name="Augustine A."/>
        </authorList>
    </citation>
    <scope>NUCLEOTIDE SEQUENCE</scope>
    <source>
        <tissue evidence="2">Leaf</tissue>
    </source>
</reference>
<evidence type="ECO:0000313" key="2">
    <source>
        <dbReference type="EMBL" id="MBX59967.1"/>
    </source>
</evidence>